<dbReference type="SMART" id="SM00228">
    <property type="entry name" value="PDZ"/>
    <property type="match status" value="1"/>
</dbReference>
<feature type="compositionally biased region" description="Polar residues" evidence="3">
    <location>
        <begin position="1290"/>
        <end position="1299"/>
    </location>
</feature>
<reference evidence="5" key="2">
    <citation type="submission" date="2025-09" db="UniProtKB">
        <authorList>
            <consortium name="Ensembl"/>
        </authorList>
    </citation>
    <scope>IDENTIFICATION</scope>
</reference>
<dbReference type="PANTHER" id="PTHR23348:SF16">
    <property type="entry name" value="LEUCINE RICH REPEAT FAMILY PROTEIN"/>
    <property type="match status" value="1"/>
</dbReference>
<evidence type="ECO:0000256" key="2">
    <source>
        <dbReference type="ARBA" id="ARBA00023242"/>
    </source>
</evidence>
<dbReference type="PROSITE" id="PS50106">
    <property type="entry name" value="PDZ"/>
    <property type="match status" value="1"/>
</dbReference>
<proteinExistence type="predicted"/>
<evidence type="ECO:0000313" key="6">
    <source>
        <dbReference type="Proteomes" id="UP000261520"/>
    </source>
</evidence>
<evidence type="ECO:0000259" key="4">
    <source>
        <dbReference type="PROSITE" id="PS50106"/>
    </source>
</evidence>
<dbReference type="Ensembl" id="ENSPMGT00000003286.1">
    <property type="protein sequence ID" value="ENSPMGP00000003098.1"/>
    <property type="gene ID" value="ENSPMGG00000002691.1"/>
</dbReference>
<dbReference type="InterPro" id="IPR001478">
    <property type="entry name" value="PDZ"/>
</dbReference>
<dbReference type="InterPro" id="IPR052082">
    <property type="entry name" value="Myelin_sheath_structural"/>
</dbReference>
<feature type="domain" description="PDZ" evidence="4">
    <location>
        <begin position="14"/>
        <end position="83"/>
    </location>
</feature>
<dbReference type="GO" id="GO:0005737">
    <property type="term" value="C:cytoplasm"/>
    <property type="evidence" value="ECO:0007669"/>
    <property type="project" value="TreeGrafter"/>
</dbReference>
<evidence type="ECO:0000313" key="5">
    <source>
        <dbReference type="Ensembl" id="ENSPMGP00000003098.1"/>
    </source>
</evidence>
<dbReference type="Proteomes" id="UP000261520">
    <property type="component" value="Unplaced"/>
</dbReference>
<keyword evidence="2" id="KW-0539">Nucleus</keyword>
<dbReference type="Gene3D" id="2.30.42.10">
    <property type="match status" value="1"/>
</dbReference>
<dbReference type="InterPro" id="IPR036034">
    <property type="entry name" value="PDZ_sf"/>
</dbReference>
<evidence type="ECO:0000256" key="1">
    <source>
        <dbReference type="ARBA" id="ARBA00004123"/>
    </source>
</evidence>
<comment type="subcellular location">
    <subcellularLocation>
        <location evidence="1">Nucleus</location>
    </subcellularLocation>
</comment>
<protein>
    <recommendedName>
        <fullName evidence="4">PDZ domain-containing protein</fullName>
    </recommendedName>
</protein>
<dbReference type="GO" id="GO:0043484">
    <property type="term" value="P:regulation of RNA splicing"/>
    <property type="evidence" value="ECO:0007669"/>
    <property type="project" value="TreeGrafter"/>
</dbReference>
<reference evidence="5" key="1">
    <citation type="submission" date="2025-08" db="UniProtKB">
        <authorList>
            <consortium name="Ensembl"/>
        </authorList>
    </citation>
    <scope>IDENTIFICATION</scope>
</reference>
<accession>A0A3B3ZEU7</accession>
<organism evidence="5 6">
    <name type="scientific">Periophthalmus magnuspinnatus</name>
    <dbReference type="NCBI Taxonomy" id="409849"/>
    <lineage>
        <taxon>Eukaryota</taxon>
        <taxon>Metazoa</taxon>
        <taxon>Chordata</taxon>
        <taxon>Craniata</taxon>
        <taxon>Vertebrata</taxon>
        <taxon>Euteleostomi</taxon>
        <taxon>Actinopterygii</taxon>
        <taxon>Neopterygii</taxon>
        <taxon>Teleostei</taxon>
        <taxon>Neoteleostei</taxon>
        <taxon>Acanthomorphata</taxon>
        <taxon>Gobiaria</taxon>
        <taxon>Gobiiformes</taxon>
        <taxon>Gobioidei</taxon>
        <taxon>Gobiidae</taxon>
        <taxon>Oxudercinae</taxon>
        <taxon>Periophthalmus</taxon>
    </lineage>
</organism>
<feature type="region of interest" description="Disordered" evidence="3">
    <location>
        <begin position="727"/>
        <end position="747"/>
    </location>
</feature>
<evidence type="ECO:0000256" key="3">
    <source>
        <dbReference type="SAM" id="MobiDB-lite"/>
    </source>
</evidence>
<name>A0A3B3ZEU7_9GOBI</name>
<dbReference type="STRING" id="409849.ENSPMGP00000003098"/>
<dbReference type="PANTHER" id="PTHR23348">
    <property type="entry name" value="PERIAXIN/AHNAK"/>
    <property type="match status" value="1"/>
</dbReference>
<dbReference type="SUPFAM" id="SSF50156">
    <property type="entry name" value="PDZ domain-like"/>
    <property type="match status" value="1"/>
</dbReference>
<feature type="compositionally biased region" description="Basic and acidic residues" evidence="3">
    <location>
        <begin position="1311"/>
        <end position="1321"/>
    </location>
</feature>
<feature type="region of interest" description="Disordered" evidence="3">
    <location>
        <begin position="1272"/>
        <end position="1299"/>
    </location>
</feature>
<keyword evidence="6" id="KW-1185">Reference proteome</keyword>
<dbReference type="GO" id="GO:0005634">
    <property type="term" value="C:nucleus"/>
    <property type="evidence" value="ECO:0007669"/>
    <property type="project" value="UniProtKB-SubCell"/>
</dbReference>
<feature type="compositionally biased region" description="Basic residues" evidence="3">
    <location>
        <begin position="1336"/>
        <end position="1345"/>
    </location>
</feature>
<sequence length="1345" mass="144180">MLIRSETSERLFLLVEIVMETEAEAGASGYSVTGGGHRGIFVRDVLKDSPAAKHLSLQQGDQLLSAKVYFDNVKYEDALKILQCAEPYKVSFQLKRTVTREAPSVRARLPIVEVKGPRAKAAKLITLSLPEARGHAGDKSRAEMSKPKVALGSNIHGELSAGTENIDVGKGAKLRMPKLKLPKIRLSRNSDDMEADVDIKGDVRISPPPQVKVAAGGSGTASVSVSIPEGRPGVEVSAPQGTGEGNGESGAKLEADLEGKSGFHGPDVHIKLPKFSVSGTSTVTSPDTEVLLPKPEADISEGDIKLSEGSLRIPKLPTIDVSIPKFDLDISLPKSQGNAKGEKSSDVDIDGPNLKMQDVDISLLKAKGVGPEIEIDDVGVGLPKGKMKGPNVEIEDPGGKFKMPGIKMPKVDITLPKGKIEGPEITTERPEADLEGSAGGKFKMPNIKMPNVDISLPKGTFKGPEIDIEGSKSGKINMPDVDISLPKGNIEGPELDIGGKGGGFKIPHPNLPSVDISLPKGKLEGPDVDIDVSKGGKFKIPDLKMPSVDITLPKGKAKGPEVNIETPGVHVEAHKKGKFEMPHIKMPDIDISLPKGKVEVPEIDTEGAKFKMPDIKMPNIDISLPKGKGKGLEADIEATLPSTDISLPKGKIEGSEVEIERPKGKKFKMPHLKMPDVDISLPKAKGVGPEVEIEGGVPSVDISLPKGKIGGPDVDIEGPAGGKFKLPGIKMPKIDITPPKGKIEGPEITTERPEADLEVSAGGKFKVPNIKMPNVDISLSKGKFKSPETDIERSKSGKISMPDGPELEIGGKGESFKIPHPNLPSVDISLPKGNLDGPDIDVDLSKEGKLKMPDLKMPSVDITLPKVTAKEGQKKGKFEMPHINMPDIDISLPKGKVEGPEIHTDGAKFKMPEIKMPNINTEQAGAHLEGSTSGRLPDMKFPPSLGVSQSPPKSETDFGLGGKVKLSIDSPEKGQNTCEVDKTKAKVKGTKFNIGMPKMKVHKDKVGADRKEPAISMHSSNLEGKDVISISAPGIPLQVGTRSKGAISGKVQAPRIPDIDFDIGMSPEDEDIQMFKDTTVKIPTSGVPLPSLSTPEGRLEFYGQEIEYLGPKVPKVKRAVFVLVNPDESVSPSSKPLQTANAEPGSMEMQPTFRKSYQQFSAEMEQLKGKGMEMTHGLLSTAKTESFHVTTIEESIHATHRAEKHFIKNEKGAISTEIKLPKVEITSPSRQISPKQEASDIGGKLGAQSSLMSKEASGADFESMPGTLHLSKELLSSGVRRERREGSASPSHFTTESSARVLTWSEVDSKRTELHSEDKDSSPWFRVPKFSLKPHSTGKQRHFRT</sequence>
<feature type="region of interest" description="Disordered" evidence="3">
    <location>
        <begin position="784"/>
        <end position="805"/>
    </location>
</feature>
<feature type="region of interest" description="Disordered" evidence="3">
    <location>
        <begin position="207"/>
        <end position="252"/>
    </location>
</feature>
<feature type="compositionally biased region" description="Basic and acidic residues" evidence="3">
    <location>
        <begin position="785"/>
        <end position="795"/>
    </location>
</feature>
<feature type="region of interest" description="Disordered" evidence="3">
    <location>
        <begin position="1311"/>
        <end position="1345"/>
    </location>
</feature>